<dbReference type="EMBL" id="SDMP01000014">
    <property type="protein sequence ID" value="RYR13353.1"/>
    <property type="molecule type" value="Genomic_DNA"/>
</dbReference>
<dbReference type="Proteomes" id="UP000289738">
    <property type="component" value="Chromosome B04"/>
</dbReference>
<reference evidence="3 4" key="1">
    <citation type="submission" date="2019-01" db="EMBL/GenBank/DDBJ databases">
        <title>Sequencing of cultivated peanut Arachis hypogaea provides insights into genome evolution and oil improvement.</title>
        <authorList>
            <person name="Chen X."/>
        </authorList>
    </citation>
    <scope>NUCLEOTIDE SEQUENCE [LARGE SCALE GENOMIC DNA]</scope>
    <source>
        <strain evidence="4">cv. Fuhuasheng</strain>
        <tissue evidence="3">Leaves</tissue>
    </source>
</reference>
<comment type="caution">
    <text evidence="3">The sequence shown here is derived from an EMBL/GenBank/DDBJ whole genome shotgun (WGS) entry which is preliminary data.</text>
</comment>
<protein>
    <submittedName>
        <fullName evidence="3">Uncharacterized protein</fullName>
    </submittedName>
</protein>
<feature type="region of interest" description="Disordered" evidence="2">
    <location>
        <begin position="140"/>
        <end position="174"/>
    </location>
</feature>
<evidence type="ECO:0000256" key="2">
    <source>
        <dbReference type="SAM" id="MobiDB-lite"/>
    </source>
</evidence>
<sequence length="308" mass="35689">MKSPNGRKIVLRFNSELQPVGDEAGLLSSVMGLLGSDYTKFPICEKNWRKVRTRDKVYNECVKEMFHFEEDSRGIIKRIIFKILGRAWKETRNRLYHHCYDPELSIEENIENRLDGITADYWRWFLDYRNSEETQEKCRKNAENRSKQLYTHTGGSKSLARLREEESEQQGRRVSRGELYLLTHKRTNGSYIHDAARAIGERIEAIEQRDESFRPLSQNDSLAQALGKEHPVFGMNSHQPSNGFEREETQRVLLELQAELAAEKLKRKAVKDEVAAEKTKRQAVEDEVAAGKVRMQAMESALICLLQG</sequence>
<dbReference type="PANTHER" id="PTHR33144">
    <property type="entry name" value="OS10G0409366 PROTEIN-RELATED"/>
    <property type="match status" value="1"/>
</dbReference>
<dbReference type="Pfam" id="PF03004">
    <property type="entry name" value="Transposase_24"/>
    <property type="match status" value="1"/>
</dbReference>
<dbReference type="AlphaFoldDB" id="A0A444ZGT5"/>
<dbReference type="PANTHER" id="PTHR33144:SF45">
    <property type="entry name" value="TRANSPOSASE TNP1_EN_SPM-LIKE DOMAIN-CONTAINING PROTEIN"/>
    <property type="match status" value="1"/>
</dbReference>
<dbReference type="InterPro" id="IPR004252">
    <property type="entry name" value="Probable_transposase_24"/>
</dbReference>
<keyword evidence="1" id="KW-0175">Coiled coil</keyword>
<proteinExistence type="predicted"/>
<feature type="coiled-coil region" evidence="1">
    <location>
        <begin position="246"/>
        <end position="287"/>
    </location>
</feature>
<evidence type="ECO:0000313" key="4">
    <source>
        <dbReference type="Proteomes" id="UP000289738"/>
    </source>
</evidence>
<accession>A0A444ZGT5</accession>
<dbReference type="STRING" id="3818.A0A444ZGT5"/>
<name>A0A444ZGT5_ARAHY</name>
<evidence type="ECO:0000256" key="1">
    <source>
        <dbReference type="SAM" id="Coils"/>
    </source>
</evidence>
<keyword evidence="4" id="KW-1185">Reference proteome</keyword>
<feature type="compositionally biased region" description="Polar residues" evidence="2">
    <location>
        <begin position="147"/>
        <end position="156"/>
    </location>
</feature>
<evidence type="ECO:0000313" key="3">
    <source>
        <dbReference type="EMBL" id="RYR13353.1"/>
    </source>
</evidence>
<gene>
    <name evidence="3" type="ORF">Ahy_B04g070395</name>
</gene>
<organism evidence="3 4">
    <name type="scientific">Arachis hypogaea</name>
    <name type="common">Peanut</name>
    <dbReference type="NCBI Taxonomy" id="3818"/>
    <lineage>
        <taxon>Eukaryota</taxon>
        <taxon>Viridiplantae</taxon>
        <taxon>Streptophyta</taxon>
        <taxon>Embryophyta</taxon>
        <taxon>Tracheophyta</taxon>
        <taxon>Spermatophyta</taxon>
        <taxon>Magnoliopsida</taxon>
        <taxon>eudicotyledons</taxon>
        <taxon>Gunneridae</taxon>
        <taxon>Pentapetalae</taxon>
        <taxon>rosids</taxon>
        <taxon>fabids</taxon>
        <taxon>Fabales</taxon>
        <taxon>Fabaceae</taxon>
        <taxon>Papilionoideae</taxon>
        <taxon>50 kb inversion clade</taxon>
        <taxon>dalbergioids sensu lato</taxon>
        <taxon>Dalbergieae</taxon>
        <taxon>Pterocarpus clade</taxon>
        <taxon>Arachis</taxon>
    </lineage>
</organism>